<feature type="transmembrane region" description="Helical" evidence="7">
    <location>
        <begin position="397"/>
        <end position="417"/>
    </location>
</feature>
<dbReference type="GO" id="GO:0005351">
    <property type="term" value="F:carbohydrate:proton symporter activity"/>
    <property type="evidence" value="ECO:0007669"/>
    <property type="project" value="TreeGrafter"/>
</dbReference>
<evidence type="ECO:0000256" key="6">
    <source>
        <dbReference type="ARBA" id="ARBA00023136"/>
    </source>
</evidence>
<dbReference type="InterPro" id="IPR003663">
    <property type="entry name" value="Sugar/inositol_transpt"/>
</dbReference>
<dbReference type="PANTHER" id="PTHR48022">
    <property type="entry name" value="PLASTIDIC GLUCOSE TRANSPORTER 4"/>
    <property type="match status" value="1"/>
</dbReference>
<organism evidence="9 10">
    <name type="scientific">Aspergillus oryzae</name>
    <name type="common">Yellow koji mold</name>
    <dbReference type="NCBI Taxonomy" id="5062"/>
    <lineage>
        <taxon>Eukaryota</taxon>
        <taxon>Fungi</taxon>
        <taxon>Dikarya</taxon>
        <taxon>Ascomycota</taxon>
        <taxon>Pezizomycotina</taxon>
        <taxon>Eurotiomycetes</taxon>
        <taxon>Eurotiomycetidae</taxon>
        <taxon>Eurotiales</taxon>
        <taxon>Aspergillaceae</taxon>
        <taxon>Aspergillus</taxon>
        <taxon>Aspergillus subgen. Circumdati</taxon>
    </lineage>
</organism>
<dbReference type="EMBL" id="MKZY01000005">
    <property type="protein sequence ID" value="OOO08332.1"/>
    <property type="molecule type" value="Genomic_DNA"/>
</dbReference>
<evidence type="ECO:0000256" key="2">
    <source>
        <dbReference type="ARBA" id="ARBA00010992"/>
    </source>
</evidence>
<evidence type="ECO:0000256" key="5">
    <source>
        <dbReference type="ARBA" id="ARBA00022989"/>
    </source>
</evidence>
<dbReference type="InterPro" id="IPR036259">
    <property type="entry name" value="MFS_trans_sf"/>
</dbReference>
<feature type="transmembrane region" description="Helical" evidence="7">
    <location>
        <begin position="104"/>
        <end position="128"/>
    </location>
</feature>
<evidence type="ECO:0000313" key="9">
    <source>
        <dbReference type="EMBL" id="OOO08332.1"/>
    </source>
</evidence>
<feature type="transmembrane region" description="Helical" evidence="7">
    <location>
        <begin position="429"/>
        <end position="448"/>
    </location>
</feature>
<keyword evidence="4 7" id="KW-0812">Transmembrane</keyword>
<dbReference type="Gene3D" id="1.20.1250.20">
    <property type="entry name" value="MFS general substrate transporter like domains"/>
    <property type="match status" value="2"/>
</dbReference>
<name>A0A1S9DGX9_ASPOZ</name>
<evidence type="ECO:0000256" key="7">
    <source>
        <dbReference type="SAM" id="Phobius"/>
    </source>
</evidence>
<keyword evidence="3" id="KW-0813">Transport</keyword>
<dbReference type="OrthoDB" id="298012at2759"/>
<keyword evidence="5 7" id="KW-1133">Transmembrane helix</keyword>
<evidence type="ECO:0000313" key="10">
    <source>
        <dbReference type="Proteomes" id="UP000190312"/>
    </source>
</evidence>
<dbReference type="PROSITE" id="PS50850">
    <property type="entry name" value="MFS"/>
    <property type="match status" value="1"/>
</dbReference>
<feature type="transmembrane region" description="Helical" evidence="7">
    <location>
        <begin position="158"/>
        <end position="179"/>
    </location>
</feature>
<dbReference type="InterPro" id="IPR005828">
    <property type="entry name" value="MFS_sugar_transport-like"/>
</dbReference>
<evidence type="ECO:0000256" key="4">
    <source>
        <dbReference type="ARBA" id="ARBA00022692"/>
    </source>
</evidence>
<protein>
    <submittedName>
        <fullName evidence="9">General substrate transporter</fullName>
    </submittedName>
</protein>
<feature type="transmembrane region" description="Helical" evidence="7">
    <location>
        <begin position="252"/>
        <end position="270"/>
    </location>
</feature>
<feature type="transmembrane region" description="Helical" evidence="7">
    <location>
        <begin position="290"/>
        <end position="312"/>
    </location>
</feature>
<gene>
    <name evidence="9" type="ORF">OAory_01096280</name>
</gene>
<feature type="domain" description="Major facilitator superfamily (MFS) profile" evidence="8">
    <location>
        <begin position="26"/>
        <end position="452"/>
    </location>
</feature>
<dbReference type="InterPro" id="IPR005829">
    <property type="entry name" value="Sugar_transporter_CS"/>
</dbReference>
<feature type="transmembrane region" description="Helical" evidence="7">
    <location>
        <begin position="324"/>
        <end position="341"/>
    </location>
</feature>
<dbReference type="VEuPathDB" id="FungiDB:AO090020000668"/>
<dbReference type="GO" id="GO:0016020">
    <property type="term" value="C:membrane"/>
    <property type="evidence" value="ECO:0007669"/>
    <property type="project" value="UniProtKB-SubCell"/>
</dbReference>
<reference evidence="9 10" key="1">
    <citation type="submission" date="2016-10" db="EMBL/GenBank/DDBJ databases">
        <title>Genome sequencing of Aspergillus oryzae BCC7051.</title>
        <authorList>
            <person name="Thammarongtham C."/>
            <person name="Vorapreeda T."/>
            <person name="Nookaew I."/>
            <person name="Srisuk T."/>
            <person name="Land M."/>
            <person name="Jeennor S."/>
            <person name="Laoteng K."/>
        </authorList>
    </citation>
    <scope>NUCLEOTIDE SEQUENCE [LARGE SCALE GENOMIC DNA]</scope>
    <source>
        <strain evidence="9 10">BCC7051</strain>
    </source>
</reference>
<comment type="subcellular location">
    <subcellularLocation>
        <location evidence="1">Membrane</location>
        <topology evidence="1">Multi-pass membrane protein</topology>
    </subcellularLocation>
</comment>
<feature type="transmembrane region" description="Helical" evidence="7">
    <location>
        <begin position="73"/>
        <end position="92"/>
    </location>
</feature>
<dbReference type="SUPFAM" id="SSF103473">
    <property type="entry name" value="MFS general substrate transporter"/>
    <property type="match status" value="1"/>
</dbReference>
<dbReference type="eggNOG" id="KOG0254">
    <property type="taxonomic scope" value="Eukaryota"/>
</dbReference>
<dbReference type="Proteomes" id="UP000190312">
    <property type="component" value="Unassembled WGS sequence"/>
</dbReference>
<sequence>MGLISEAKRAMQDAPKEVFNAYVLMCTCFFALSGVSKGFDEGNIASIVTQAHFKARFGLDTQSEDEYANTKGWLVSIATAGAVFGCLGCSPINDRFGRRWTLRIATVIYIAGVLGQGLCGGNLSGLYASRFIAGLGIGPLSIVPPVYITEYPGVDEQWMLPTLLQIVPAVVWGFGTFLCSESPRWLLYKGHREEAAATMSKLRHLPRDHSVVLSELAGMDAQILHETEAVSNATVWDLLKETFVPVENRRRFFLIFMATLFSQWSGANAITQYSPAIFGYLGISGDEAKFLATGIYGVVKFVSTVCFALFIVDFIGRRRSLMTGISLQLITLIFVGAYLGVTSHLSADEIEATPSASRASTAAIVAIFLHAVAWSIGWFSIPYLVGSEIFPIRIRSLNMSISMAFHWAFYFGCSRAMPSLLAATHKWGAFVFFSCICLISLVYVFYAMPDTTGRSLEELDSLFQRPWYTVYQVAYPSRDEIQVERLEDKVSADGTSKHIEQA</sequence>
<dbReference type="AlphaFoldDB" id="A0A1S9DGX9"/>
<evidence type="ECO:0000259" key="8">
    <source>
        <dbReference type="PROSITE" id="PS50850"/>
    </source>
</evidence>
<feature type="transmembrane region" description="Helical" evidence="7">
    <location>
        <begin position="361"/>
        <end position="385"/>
    </location>
</feature>
<dbReference type="PRINTS" id="PR00171">
    <property type="entry name" value="SUGRTRNSPORT"/>
</dbReference>
<dbReference type="InterPro" id="IPR050360">
    <property type="entry name" value="MFS_Sugar_Transporters"/>
</dbReference>
<keyword evidence="6 7" id="KW-0472">Membrane</keyword>
<evidence type="ECO:0000256" key="3">
    <source>
        <dbReference type="ARBA" id="ARBA00022448"/>
    </source>
</evidence>
<dbReference type="PANTHER" id="PTHR48022:SF59">
    <property type="entry name" value="MAJOR FACILITATOR SUPERFAMILY (MFS) PROFILE DOMAIN-CONTAINING PROTEIN"/>
    <property type="match status" value="1"/>
</dbReference>
<proteinExistence type="inferred from homology"/>
<comment type="similarity">
    <text evidence="2">Belongs to the major facilitator superfamily. Sugar transporter (TC 2.A.1.1) family.</text>
</comment>
<comment type="caution">
    <text evidence="9">The sequence shown here is derived from an EMBL/GenBank/DDBJ whole genome shotgun (WGS) entry which is preliminary data.</text>
</comment>
<accession>A0A1S9DGX9</accession>
<evidence type="ECO:0000256" key="1">
    <source>
        <dbReference type="ARBA" id="ARBA00004141"/>
    </source>
</evidence>
<dbReference type="Pfam" id="PF00083">
    <property type="entry name" value="Sugar_tr"/>
    <property type="match status" value="2"/>
</dbReference>
<dbReference type="InterPro" id="IPR020846">
    <property type="entry name" value="MFS_dom"/>
</dbReference>
<dbReference type="PROSITE" id="PS00216">
    <property type="entry name" value="SUGAR_TRANSPORT_1"/>
    <property type="match status" value="1"/>
</dbReference>